<dbReference type="AlphaFoldDB" id="A0A9Q3YN55"/>
<dbReference type="EMBL" id="JAJGNA010000006">
    <property type="protein sequence ID" value="MCC4308326.1"/>
    <property type="molecule type" value="Genomic_DNA"/>
</dbReference>
<evidence type="ECO:0000259" key="9">
    <source>
        <dbReference type="PROSITE" id="PS50850"/>
    </source>
</evidence>
<dbReference type="InterPro" id="IPR036259">
    <property type="entry name" value="MFS_trans_sf"/>
</dbReference>
<dbReference type="PROSITE" id="PS50850">
    <property type="entry name" value="MFS"/>
    <property type="match status" value="1"/>
</dbReference>
<feature type="transmembrane region" description="Helical" evidence="8">
    <location>
        <begin position="402"/>
        <end position="423"/>
    </location>
</feature>
<dbReference type="PANTHER" id="PTHR42718">
    <property type="entry name" value="MAJOR FACILITATOR SUPERFAMILY MULTIDRUG TRANSPORTER MFSC"/>
    <property type="match status" value="1"/>
</dbReference>
<evidence type="ECO:0000256" key="8">
    <source>
        <dbReference type="SAM" id="Phobius"/>
    </source>
</evidence>
<evidence type="ECO:0000256" key="6">
    <source>
        <dbReference type="ARBA" id="ARBA00022989"/>
    </source>
</evidence>
<evidence type="ECO:0000313" key="11">
    <source>
        <dbReference type="Proteomes" id="UP001108027"/>
    </source>
</evidence>
<dbReference type="InterPro" id="IPR011701">
    <property type="entry name" value="MFS"/>
</dbReference>
<name>A0A9Q3YN55_9GAMM</name>
<evidence type="ECO:0000256" key="4">
    <source>
        <dbReference type="ARBA" id="ARBA00022475"/>
    </source>
</evidence>
<feature type="transmembrane region" description="Helical" evidence="8">
    <location>
        <begin position="17"/>
        <end position="43"/>
    </location>
</feature>
<dbReference type="Gene3D" id="1.20.1720.10">
    <property type="entry name" value="Multidrug resistance protein D"/>
    <property type="match status" value="1"/>
</dbReference>
<evidence type="ECO:0000256" key="2">
    <source>
        <dbReference type="ARBA" id="ARBA00008537"/>
    </source>
</evidence>
<feature type="transmembrane region" description="Helical" evidence="8">
    <location>
        <begin position="55"/>
        <end position="78"/>
    </location>
</feature>
<dbReference type="SUPFAM" id="SSF103473">
    <property type="entry name" value="MFS general substrate transporter"/>
    <property type="match status" value="1"/>
</dbReference>
<organism evidence="10 11">
    <name type="scientific">Alloalcanivorax marinus</name>
    <dbReference type="NCBI Taxonomy" id="1177169"/>
    <lineage>
        <taxon>Bacteria</taxon>
        <taxon>Pseudomonadati</taxon>
        <taxon>Pseudomonadota</taxon>
        <taxon>Gammaproteobacteria</taxon>
        <taxon>Oceanospirillales</taxon>
        <taxon>Alcanivoracaceae</taxon>
        <taxon>Alloalcanivorax</taxon>
    </lineage>
</organism>
<feature type="domain" description="Major facilitator superfamily (MFS) profile" evidence="9">
    <location>
        <begin position="19"/>
        <end position="513"/>
    </location>
</feature>
<feature type="transmembrane region" description="Helical" evidence="8">
    <location>
        <begin position="490"/>
        <end position="508"/>
    </location>
</feature>
<dbReference type="GO" id="GO:0005886">
    <property type="term" value="C:plasma membrane"/>
    <property type="evidence" value="ECO:0007669"/>
    <property type="project" value="UniProtKB-SubCell"/>
</dbReference>
<comment type="similarity">
    <text evidence="2">Belongs to the major facilitator superfamily. EmrB family.</text>
</comment>
<feature type="transmembrane region" description="Helical" evidence="8">
    <location>
        <begin position="338"/>
        <end position="357"/>
    </location>
</feature>
<reference evidence="10" key="1">
    <citation type="submission" date="2021-10" db="EMBL/GenBank/DDBJ databases">
        <title>The diversity and Nitrogen Metabolism of Culturable Nitrate-Utilizing Bacteria Within the Oxygen Minimum Zone of the Changjiang (Yangtze River)Estuary.</title>
        <authorList>
            <person name="Zhang D."/>
            <person name="Zheng J."/>
            <person name="Liu S."/>
            <person name="He W."/>
        </authorList>
    </citation>
    <scope>NUCLEOTIDE SEQUENCE</scope>
    <source>
        <strain evidence="10">FXH-223</strain>
    </source>
</reference>
<dbReference type="Gene3D" id="1.20.1250.20">
    <property type="entry name" value="MFS general substrate transporter like domains"/>
    <property type="match status" value="1"/>
</dbReference>
<keyword evidence="6 8" id="KW-1133">Transmembrane helix</keyword>
<accession>A0A9Q3YN55</accession>
<comment type="caution">
    <text evidence="10">The sequence shown here is derived from an EMBL/GenBank/DDBJ whole genome shotgun (WGS) entry which is preliminary data.</text>
</comment>
<dbReference type="Pfam" id="PF07690">
    <property type="entry name" value="MFS_1"/>
    <property type="match status" value="1"/>
</dbReference>
<feature type="transmembrane region" description="Helical" evidence="8">
    <location>
        <begin position="363"/>
        <end position="381"/>
    </location>
</feature>
<feature type="transmembrane region" description="Helical" evidence="8">
    <location>
        <begin position="236"/>
        <end position="254"/>
    </location>
</feature>
<evidence type="ECO:0000256" key="1">
    <source>
        <dbReference type="ARBA" id="ARBA00004651"/>
    </source>
</evidence>
<protein>
    <submittedName>
        <fullName evidence="10">DHA2 family efflux MFS transporter permease subunit</fullName>
    </submittedName>
</protein>
<keyword evidence="3" id="KW-0813">Transport</keyword>
<dbReference type="InterPro" id="IPR020846">
    <property type="entry name" value="MFS_dom"/>
</dbReference>
<sequence length="518" mass="55624">MSQVDALFDRYGTRYRLWVTLTVMLGLVALGMSITIVNVAIPYIKGAFGMSDSQVQWLSTGFLASTTVSLLIAPWLVASVGQRATFMGLLLVFIAASFLGGLGQSMGMLIAARVIQGGMTGLIRPVAMEALFAAYPPQNRGMATAMYGMCLGLPLTLATVIGGWLVEHFTWRYVFFITLPICVAAVVMGFFFLPPREHKGPRPPFDWAGVVLLFTAVFTVLAALSNGQRWGWDDPYVPTLLLTGLLCAVTFVAWQKRTAHPLLDLAIFENRTFVIGTLAMLLFGGTFYGIMYLLPQFVQSILHYSPISAGQIFLPSTAVLAVLVPMVGRLSDRYPPHWITLPGLACTLAAVWLMTHMDWNTSFTYLAVAMAVLSVGMAAFPPPTLSKAIAALPPRLTGHGSGAINFAMQLGGAMGTAALVILLDRRTASHGQHLNAGVHAGNSQAREQLGQLAELAGRLGVPDTWQGAIAGHLMGRVEAIWASILAYQDGFWILVASLVVVAIPSLLLSRQGGTATAR</sequence>
<keyword evidence="5 8" id="KW-0812">Transmembrane</keyword>
<dbReference type="InterPro" id="IPR004638">
    <property type="entry name" value="EmrB-like"/>
</dbReference>
<feature type="transmembrane region" description="Helical" evidence="8">
    <location>
        <begin position="205"/>
        <end position="224"/>
    </location>
</feature>
<dbReference type="NCBIfam" id="TIGR00711">
    <property type="entry name" value="efflux_EmrB"/>
    <property type="match status" value="1"/>
</dbReference>
<dbReference type="GO" id="GO:0022857">
    <property type="term" value="F:transmembrane transporter activity"/>
    <property type="evidence" value="ECO:0007669"/>
    <property type="project" value="InterPro"/>
</dbReference>
<proteinExistence type="inferred from homology"/>
<dbReference type="RefSeq" id="WP_228233558.1">
    <property type="nucleotide sequence ID" value="NZ_ARXL01000125.1"/>
</dbReference>
<keyword evidence="4" id="KW-1003">Cell membrane</keyword>
<feature type="transmembrane region" description="Helical" evidence="8">
    <location>
        <begin position="145"/>
        <end position="165"/>
    </location>
</feature>
<gene>
    <name evidence="10" type="ORF">LL252_07045</name>
</gene>
<feature type="transmembrane region" description="Helical" evidence="8">
    <location>
        <begin position="84"/>
        <end position="103"/>
    </location>
</feature>
<comment type="subcellular location">
    <subcellularLocation>
        <location evidence="1">Cell membrane</location>
        <topology evidence="1">Multi-pass membrane protein</topology>
    </subcellularLocation>
</comment>
<feature type="transmembrane region" description="Helical" evidence="8">
    <location>
        <begin position="274"/>
        <end position="294"/>
    </location>
</feature>
<evidence type="ECO:0000256" key="3">
    <source>
        <dbReference type="ARBA" id="ARBA00022448"/>
    </source>
</evidence>
<dbReference type="Proteomes" id="UP001108027">
    <property type="component" value="Unassembled WGS sequence"/>
</dbReference>
<evidence type="ECO:0000256" key="5">
    <source>
        <dbReference type="ARBA" id="ARBA00022692"/>
    </source>
</evidence>
<keyword evidence="11" id="KW-1185">Reference proteome</keyword>
<dbReference type="PANTHER" id="PTHR42718:SF9">
    <property type="entry name" value="MAJOR FACILITATOR SUPERFAMILY MULTIDRUG TRANSPORTER MFSC"/>
    <property type="match status" value="1"/>
</dbReference>
<evidence type="ECO:0000313" key="10">
    <source>
        <dbReference type="EMBL" id="MCC4308326.1"/>
    </source>
</evidence>
<feature type="transmembrane region" description="Helical" evidence="8">
    <location>
        <begin position="306"/>
        <end position="326"/>
    </location>
</feature>
<feature type="transmembrane region" description="Helical" evidence="8">
    <location>
        <begin position="171"/>
        <end position="193"/>
    </location>
</feature>
<keyword evidence="7 8" id="KW-0472">Membrane</keyword>
<evidence type="ECO:0000256" key="7">
    <source>
        <dbReference type="ARBA" id="ARBA00023136"/>
    </source>
</evidence>